<sequence>MEECTDVRLADLLVCGGCCCVVTSIFCKTPDCFGCKNESLVCCWQCESACCKPAGKDNLDHKACICYEGGNYCVRPTTCCQCQSQECCIDYRCAFPCTDKVPCIFTILPFCVCGADWGLKIVCCKKGGDIITRLDSSKTVVEGIVMGAPHQQDMLGI</sequence>
<name>A0A7S1EYT9_NOCSC</name>
<reference evidence="1" key="1">
    <citation type="submission" date="2021-01" db="EMBL/GenBank/DDBJ databases">
        <authorList>
            <person name="Corre E."/>
            <person name="Pelletier E."/>
            <person name="Niang G."/>
            <person name="Scheremetjew M."/>
            <person name="Finn R."/>
            <person name="Kale V."/>
            <person name="Holt S."/>
            <person name="Cochrane G."/>
            <person name="Meng A."/>
            <person name="Brown T."/>
            <person name="Cohen L."/>
        </authorList>
    </citation>
    <scope>NUCLEOTIDE SEQUENCE</scope>
</reference>
<gene>
    <name evidence="1" type="ORF">NSCI0253_LOCUS7252</name>
</gene>
<protein>
    <submittedName>
        <fullName evidence="1">Uncharacterized protein</fullName>
    </submittedName>
</protein>
<proteinExistence type="predicted"/>
<dbReference type="AlphaFoldDB" id="A0A7S1EYT9"/>
<evidence type="ECO:0000313" key="1">
    <source>
        <dbReference type="EMBL" id="CAD8832904.1"/>
    </source>
</evidence>
<accession>A0A7S1EYT9</accession>
<organism evidence="1">
    <name type="scientific">Noctiluca scintillans</name>
    <name type="common">Sea sparkle</name>
    <name type="synonym">Red tide dinoflagellate</name>
    <dbReference type="NCBI Taxonomy" id="2966"/>
    <lineage>
        <taxon>Eukaryota</taxon>
        <taxon>Sar</taxon>
        <taxon>Alveolata</taxon>
        <taxon>Dinophyceae</taxon>
        <taxon>Noctilucales</taxon>
        <taxon>Noctilucaceae</taxon>
        <taxon>Noctiluca</taxon>
    </lineage>
</organism>
<dbReference type="EMBL" id="HBFQ01010359">
    <property type="protein sequence ID" value="CAD8832904.1"/>
    <property type="molecule type" value="Transcribed_RNA"/>
</dbReference>